<dbReference type="Gene3D" id="2.40.30.270">
    <property type="match status" value="1"/>
</dbReference>
<dbReference type="GO" id="GO:0005524">
    <property type="term" value="F:ATP binding"/>
    <property type="evidence" value="ECO:0007669"/>
    <property type="project" value="UniProtKB-KW"/>
</dbReference>
<dbReference type="InterPro" id="IPR041679">
    <property type="entry name" value="DNA2/NAM7-like_C"/>
</dbReference>
<dbReference type="RefSeq" id="XP_053755325.1">
    <property type="nucleotide sequence ID" value="XM_053899350.1"/>
</dbReference>
<dbReference type="Pfam" id="PF13087">
    <property type="entry name" value="AAA_12"/>
    <property type="match status" value="1"/>
</dbReference>
<keyword evidence="7" id="KW-0963">Cytoplasm</keyword>
<organism evidence="35 36">
    <name type="scientific">Panthera pardus</name>
    <name type="common">Leopard</name>
    <name type="synonym">Felis pardus</name>
    <dbReference type="NCBI Taxonomy" id="9691"/>
    <lineage>
        <taxon>Eukaryota</taxon>
        <taxon>Metazoa</taxon>
        <taxon>Chordata</taxon>
        <taxon>Craniata</taxon>
        <taxon>Vertebrata</taxon>
        <taxon>Euteleostomi</taxon>
        <taxon>Mammalia</taxon>
        <taxon>Eutheria</taxon>
        <taxon>Laurasiatheria</taxon>
        <taxon>Carnivora</taxon>
        <taxon>Feliformia</taxon>
        <taxon>Felidae</taxon>
        <taxon>Pantherinae</taxon>
        <taxon>Panthera</taxon>
    </lineage>
</organism>
<protein>
    <recommendedName>
        <fullName evidence="29">DNA-binding protein SMUBP-2</fullName>
        <ecNumber evidence="5">3.6.4.12</ecNumber>
        <ecNumber evidence="6">3.6.4.13</ecNumber>
    </recommendedName>
    <alternativeName>
        <fullName evidence="30">ATP-dependent helicase IGHMBP2</fullName>
    </alternativeName>
</protein>
<dbReference type="Gene3D" id="3.30.1370.50">
    <property type="entry name" value="R3H-like domain"/>
    <property type="match status" value="1"/>
</dbReference>
<feature type="region of interest" description="Disordered" evidence="32">
    <location>
        <begin position="784"/>
        <end position="868"/>
    </location>
</feature>
<dbReference type="Gene3D" id="3.40.50.300">
    <property type="entry name" value="P-loop containing nucleotide triphosphate hydrolases"/>
    <property type="match status" value="2"/>
</dbReference>
<evidence type="ECO:0000256" key="28">
    <source>
        <dbReference type="ARBA" id="ARBA00065318"/>
    </source>
</evidence>
<keyword evidence="19 36" id="KW-0238">DNA-binding</keyword>
<dbReference type="FunFam" id="2.40.30.270:FF:000001">
    <property type="entry name" value="Immunoglobulin mu DNA-binding protein 2"/>
    <property type="match status" value="1"/>
</dbReference>
<evidence type="ECO:0000256" key="2">
    <source>
        <dbReference type="ARBA" id="ARBA00004489"/>
    </source>
</evidence>
<evidence type="ECO:0000256" key="6">
    <source>
        <dbReference type="ARBA" id="ARBA00012552"/>
    </source>
</evidence>
<dbReference type="GO" id="GO:0005737">
    <property type="term" value="C:cytoplasm"/>
    <property type="evidence" value="ECO:0007669"/>
    <property type="project" value="UniProtKB-SubCell"/>
</dbReference>
<evidence type="ECO:0000256" key="21">
    <source>
        <dbReference type="ARBA" id="ARBA00023163"/>
    </source>
</evidence>
<evidence type="ECO:0000256" key="11">
    <source>
        <dbReference type="ARBA" id="ARBA00022771"/>
    </source>
</evidence>
<dbReference type="CDD" id="cd18808">
    <property type="entry name" value="SF1_C_Upf1"/>
    <property type="match status" value="1"/>
</dbReference>
<dbReference type="GO" id="GO:0005634">
    <property type="term" value="C:nucleus"/>
    <property type="evidence" value="ECO:0007669"/>
    <property type="project" value="UniProtKB-SubCell"/>
</dbReference>
<evidence type="ECO:0000256" key="13">
    <source>
        <dbReference type="ARBA" id="ARBA00022806"/>
    </source>
</evidence>
<evidence type="ECO:0000256" key="7">
    <source>
        <dbReference type="ARBA" id="ARBA00022490"/>
    </source>
</evidence>
<feature type="compositionally biased region" description="Basic and acidic residues" evidence="32">
    <location>
        <begin position="1095"/>
        <end position="1105"/>
    </location>
</feature>
<dbReference type="Pfam" id="PF01424">
    <property type="entry name" value="R3H"/>
    <property type="match status" value="1"/>
</dbReference>
<proteinExistence type="inferred from homology"/>
<dbReference type="SMART" id="SM00393">
    <property type="entry name" value="R3H"/>
    <property type="match status" value="1"/>
</dbReference>
<dbReference type="GO" id="GO:0003677">
    <property type="term" value="F:DNA binding"/>
    <property type="evidence" value="ECO:0007669"/>
    <property type="project" value="UniProtKB-KW"/>
</dbReference>
<dbReference type="GO" id="GO:0003724">
    <property type="term" value="F:RNA helicase activity"/>
    <property type="evidence" value="ECO:0007669"/>
    <property type="project" value="UniProtKB-EC"/>
</dbReference>
<evidence type="ECO:0000256" key="1">
    <source>
        <dbReference type="ARBA" id="ARBA00004123"/>
    </source>
</evidence>
<dbReference type="EC" id="3.6.4.12" evidence="5"/>
<evidence type="ECO:0000256" key="31">
    <source>
        <dbReference type="PROSITE-ProRule" id="PRU00449"/>
    </source>
</evidence>
<evidence type="ECO:0000256" key="8">
    <source>
        <dbReference type="ARBA" id="ARBA00022555"/>
    </source>
</evidence>
<dbReference type="PROSITE" id="PS51061">
    <property type="entry name" value="R3H"/>
    <property type="match status" value="1"/>
</dbReference>
<evidence type="ECO:0000256" key="4">
    <source>
        <dbReference type="ARBA" id="ARBA00007913"/>
    </source>
</evidence>
<dbReference type="Pfam" id="PF21138">
    <property type="entry name" value="SMUBP-2_HCS1_1B"/>
    <property type="match status" value="1"/>
</dbReference>
<dbReference type="GO" id="GO:0000049">
    <property type="term" value="F:tRNA binding"/>
    <property type="evidence" value="ECO:0007669"/>
    <property type="project" value="UniProtKB-KW"/>
</dbReference>
<comment type="catalytic activity">
    <reaction evidence="25">
        <text>ATP + H2O = ADP + phosphate + H(+)</text>
        <dbReference type="Rhea" id="RHEA:13065"/>
        <dbReference type="ChEBI" id="CHEBI:15377"/>
        <dbReference type="ChEBI" id="CHEBI:15378"/>
        <dbReference type="ChEBI" id="CHEBI:30616"/>
        <dbReference type="ChEBI" id="CHEBI:43474"/>
        <dbReference type="ChEBI" id="CHEBI:456216"/>
        <dbReference type="EC" id="3.6.4.12"/>
    </reaction>
    <physiologicalReaction direction="left-to-right" evidence="25">
        <dbReference type="Rhea" id="RHEA:13066"/>
    </physiologicalReaction>
</comment>
<dbReference type="SMART" id="SM00487">
    <property type="entry name" value="DEXDc"/>
    <property type="match status" value="1"/>
</dbReference>
<dbReference type="InterPro" id="IPR041677">
    <property type="entry name" value="DNA2/NAM7_AAA_11"/>
</dbReference>
<dbReference type="FunFam" id="3.40.50.300:FF:001146">
    <property type="entry name" value="DNA-binding protein SMUBP-2 isoform X1"/>
    <property type="match status" value="1"/>
</dbReference>
<keyword evidence="8" id="KW-0820">tRNA-binding</keyword>
<feature type="domain" description="R3H" evidence="34">
    <location>
        <begin position="724"/>
        <end position="787"/>
    </location>
</feature>
<dbReference type="PROSITE" id="PS51039">
    <property type="entry name" value="ZF_AN1"/>
    <property type="match status" value="1"/>
</dbReference>
<keyword evidence="20" id="KW-0010">Activator</keyword>
<dbReference type="PANTHER" id="PTHR43788:SF8">
    <property type="entry name" value="DNA-BINDING PROTEIN SMUBP-2"/>
    <property type="match status" value="1"/>
</dbReference>
<evidence type="ECO:0000259" key="33">
    <source>
        <dbReference type="PROSITE" id="PS51039"/>
    </source>
</evidence>
<feature type="region of interest" description="Disordered" evidence="32">
    <location>
        <begin position="1095"/>
        <end position="1116"/>
    </location>
</feature>
<feature type="domain" description="AN1-type" evidence="33">
    <location>
        <begin position="1014"/>
        <end position="1063"/>
    </location>
</feature>
<feature type="region of interest" description="Disordered" evidence="32">
    <location>
        <begin position="647"/>
        <end position="724"/>
    </location>
</feature>
<dbReference type="CDD" id="cd18044">
    <property type="entry name" value="DEXXQc_SMUBP2"/>
    <property type="match status" value="1"/>
</dbReference>
<evidence type="ECO:0000313" key="36">
    <source>
        <dbReference type="RefSeq" id="XP_053755325.1"/>
    </source>
</evidence>
<dbReference type="SMART" id="SM00382">
    <property type="entry name" value="AAA"/>
    <property type="match status" value="1"/>
</dbReference>
<evidence type="ECO:0000256" key="22">
    <source>
        <dbReference type="ARBA" id="ARBA00023242"/>
    </source>
</evidence>
<keyword evidence="14" id="KW-0862">Zinc</keyword>
<dbReference type="EC" id="3.6.4.13" evidence="6"/>
<feature type="compositionally biased region" description="Basic residues" evidence="32">
    <location>
        <begin position="1107"/>
        <end position="1116"/>
    </location>
</feature>
<keyword evidence="18" id="KW-0805">Transcription regulation</keyword>
<keyword evidence="24" id="KW-0687">Ribonucleoprotein</keyword>
<comment type="similarity">
    <text evidence="4">Belongs to the DNA2/NAM7 helicase family.</text>
</comment>
<evidence type="ECO:0000256" key="5">
    <source>
        <dbReference type="ARBA" id="ARBA00012551"/>
    </source>
</evidence>
<dbReference type="InterPro" id="IPR035896">
    <property type="entry name" value="AN1-like_Znf"/>
</dbReference>
<evidence type="ECO:0000256" key="3">
    <source>
        <dbReference type="ARBA" id="ARBA00004496"/>
    </source>
</evidence>
<evidence type="ECO:0000256" key="25">
    <source>
        <dbReference type="ARBA" id="ARBA00048432"/>
    </source>
</evidence>
<evidence type="ECO:0000256" key="27">
    <source>
        <dbReference type="ARBA" id="ARBA00060343"/>
    </source>
</evidence>
<keyword evidence="17" id="KW-0007">Acetylation</keyword>
<dbReference type="SMART" id="SM00154">
    <property type="entry name" value="ZnF_AN1"/>
    <property type="match status" value="1"/>
</dbReference>
<dbReference type="FunFam" id="3.30.1370.50:FF:000002">
    <property type="entry name" value="Immunoglobulin mu DNA-binding protein 2"/>
    <property type="match status" value="1"/>
</dbReference>
<dbReference type="FunFam" id="4.10.1110.10:FF:000002">
    <property type="entry name" value="Immunoglobulin mu DNA-binding protein 2"/>
    <property type="match status" value="1"/>
</dbReference>
<evidence type="ECO:0000256" key="17">
    <source>
        <dbReference type="ARBA" id="ARBA00022990"/>
    </source>
</evidence>
<gene>
    <name evidence="36" type="primary">IGHMBP2</name>
</gene>
<dbReference type="AlphaFoldDB" id="A0A9W2VA26"/>
<dbReference type="InterPro" id="IPR036867">
    <property type="entry name" value="R3H_dom_sf"/>
</dbReference>
<dbReference type="InterPro" id="IPR003593">
    <property type="entry name" value="AAA+_ATPase"/>
</dbReference>
<evidence type="ECO:0000256" key="10">
    <source>
        <dbReference type="ARBA" id="ARBA00022741"/>
    </source>
</evidence>
<dbReference type="NCBIfam" id="TIGR00376">
    <property type="entry name" value="IGHMBP2 family helicase"/>
    <property type="match status" value="1"/>
</dbReference>
<keyword evidence="23" id="KW-0966">Cell projection</keyword>
<evidence type="ECO:0000256" key="30">
    <source>
        <dbReference type="ARBA" id="ARBA00082678"/>
    </source>
</evidence>
<evidence type="ECO:0000256" key="29">
    <source>
        <dbReference type="ARBA" id="ARBA00074890"/>
    </source>
</evidence>
<keyword evidence="12" id="KW-0378">Hydrolase</keyword>
<evidence type="ECO:0000256" key="18">
    <source>
        <dbReference type="ARBA" id="ARBA00023015"/>
    </source>
</evidence>
<keyword evidence="13" id="KW-0347">Helicase</keyword>
<dbReference type="CDD" id="cd02641">
    <property type="entry name" value="R3H_Smubp-2_like"/>
    <property type="match status" value="1"/>
</dbReference>
<comment type="function">
    <text evidence="27">5' to 3' helicase that unwinds RNA and DNA duplexes in an ATP-dependent reaction. Specific to 5'-phosphorylated single-stranded guanine-rich sequences. May play a role in RNA metabolism, ribosome biogenesis or initiation of translation. May play a role in regulation of transcription. Interacts with tRNA-Tyr.</text>
</comment>
<dbReference type="InterPro" id="IPR034072">
    <property type="entry name" value="R3H_Smubp-2"/>
</dbReference>
<evidence type="ECO:0000256" key="26">
    <source>
        <dbReference type="ARBA" id="ARBA00049390"/>
    </source>
</evidence>
<dbReference type="PANTHER" id="PTHR43788">
    <property type="entry name" value="DNA2/NAM7 HELICASE FAMILY MEMBER"/>
    <property type="match status" value="1"/>
</dbReference>
<dbReference type="GO" id="GO:0016787">
    <property type="term" value="F:hydrolase activity"/>
    <property type="evidence" value="ECO:0007669"/>
    <property type="project" value="UniProtKB-KW"/>
</dbReference>
<keyword evidence="9" id="KW-0479">Metal-binding</keyword>
<dbReference type="GO" id="GO:0008270">
    <property type="term" value="F:zinc ion binding"/>
    <property type="evidence" value="ECO:0007669"/>
    <property type="project" value="UniProtKB-KW"/>
</dbReference>
<dbReference type="InterPro" id="IPR050534">
    <property type="entry name" value="Coronavir_polyprotein_1ab"/>
</dbReference>
<evidence type="ECO:0000256" key="12">
    <source>
        <dbReference type="ARBA" id="ARBA00022801"/>
    </source>
</evidence>
<evidence type="ECO:0000256" key="24">
    <source>
        <dbReference type="ARBA" id="ARBA00023274"/>
    </source>
</evidence>
<keyword evidence="35" id="KW-1185">Reference proteome</keyword>
<dbReference type="GO" id="GO:1990904">
    <property type="term" value="C:ribonucleoprotein complex"/>
    <property type="evidence" value="ECO:0007669"/>
    <property type="project" value="UniProtKB-KW"/>
</dbReference>
<dbReference type="GO" id="GO:0043139">
    <property type="term" value="F:5'-3' DNA helicase activity"/>
    <property type="evidence" value="ECO:0007669"/>
    <property type="project" value="TreeGrafter"/>
</dbReference>
<evidence type="ECO:0000256" key="32">
    <source>
        <dbReference type="SAM" id="MobiDB-lite"/>
    </source>
</evidence>
<dbReference type="InterPro" id="IPR000058">
    <property type="entry name" value="Znf_AN1"/>
</dbReference>
<evidence type="ECO:0000259" key="34">
    <source>
        <dbReference type="PROSITE" id="PS51061"/>
    </source>
</evidence>
<evidence type="ECO:0000256" key="19">
    <source>
        <dbReference type="ARBA" id="ARBA00023125"/>
    </source>
</evidence>
<comment type="subcellular location">
    <subcellularLocation>
        <location evidence="2">Cell projection</location>
        <location evidence="2">Axon</location>
    </subcellularLocation>
    <subcellularLocation>
        <location evidence="3">Cytoplasm</location>
    </subcellularLocation>
    <subcellularLocation>
        <location evidence="1">Nucleus</location>
    </subcellularLocation>
</comment>
<evidence type="ECO:0000256" key="16">
    <source>
        <dbReference type="ARBA" id="ARBA00022884"/>
    </source>
</evidence>
<dbReference type="Pfam" id="PF01428">
    <property type="entry name" value="zf-AN1"/>
    <property type="match status" value="1"/>
</dbReference>
<dbReference type="InterPro" id="IPR014001">
    <property type="entry name" value="Helicase_ATP-bd"/>
</dbReference>
<dbReference type="SUPFAM" id="SSF118310">
    <property type="entry name" value="AN1-like Zinc finger"/>
    <property type="match status" value="1"/>
</dbReference>
<evidence type="ECO:0000256" key="9">
    <source>
        <dbReference type="ARBA" id="ARBA00022723"/>
    </source>
</evidence>
<dbReference type="Proteomes" id="UP001165780">
    <property type="component" value="Unplaced"/>
</dbReference>
<evidence type="ECO:0000256" key="14">
    <source>
        <dbReference type="ARBA" id="ARBA00022833"/>
    </source>
</evidence>
<dbReference type="InterPro" id="IPR027417">
    <property type="entry name" value="P-loop_NTPase"/>
</dbReference>
<evidence type="ECO:0000256" key="15">
    <source>
        <dbReference type="ARBA" id="ARBA00022840"/>
    </source>
</evidence>
<keyword evidence="21" id="KW-0804">Transcription</keyword>
<sequence>MASAAVESFVSKQLDLLELERDAEVEERRSWQENISLKELQSRGVCLLKLQVSSQRTGLYGRLLVTFEPRRCASATALPSNSFTSGDIVGLYDEGGQLATGILTRIMQRSVTVAFDESHDFQLSLDRERAYRLLKLANDVTYKRLKKALITLKKYHSGPATSLIEVVFGGSPPSPASETQPPPFCNTSLDASQKEAVSFALSQKELAIIHGPPGTGKTTTVVEIILQAVRRGLKVLCCAPSNVAVDNLAERLARCQQKVLRLGHPARLLDCIQQHSLDAVLARSDSAQIVADIRKDIDQAFLKNRQTQDKREKSSFWNEIKLLRKELKEREEAAMLESLRSAAVVLATNTGASPDGPLKLLPDGHFDVVVIDECAQALEASCWIPLLKAGKCILAGDHKQLPPTIVSPKAAAAGLARSLMERLAAERGAGVVRTLTVQYRMHRAIMQWASEALYHGRLTAHPSVAGHLLRDLPGVAATEETGIPLLLVDTAGCGLFELEEEDDQSKGNPGEVRLVSLHVQALVEAGVRASDIAVITPYNLQVDLLRQSLAHRHPELEIKSVDGFQGREKEAVVLSFVRSNRKGEVGFLAEDRRINVAVTRARRHVAVVCDSRTVNSHAFLKTLLDHFTEHGEVRTAFEYLDDIVPENYSHESSQGHGQAGARPRDPAAAAGKPPGSRPREGVQEARAAAGLQRKTPGGKPSGPEVGSQPSLDGGGLCPEAADGGDRADRFRAEIAEFVASENTRLEFPASLNSHDRMWIHQIAEEHGLRHDSTGEGKKRFITVSKRAPPAPPPPAGGPTAPGPTEAEPPPGEQSGRDPPDLKALHLERLQREKSRREPQAEQGQRASRSGPRKLPEKKKKKEAKGTFQDLCVPGQEAYGPLALGPVTTPWFTWPSRVRQRPLGFVCAVDGVRRVLVFKRVLSGRRCAFQRRSPWAATPSGESARCSHLLAVTVTSSLRKGRPGLDGHRAGRRVIACSLSPKAGSWAERLRGGEGHVAIDLPGEEDFDALVSAAVKADNTCGLAKCTASVATLGQLCLHCGRRFCLSHHLPEIHGCGERARAHARQRISREGVLYAGSGTKDRFLDPAKRAQLQRRLDKKLDELTSQRKSKRKEKEK</sequence>
<dbReference type="InterPro" id="IPR004483">
    <property type="entry name" value="SMUBP-2/Hcs1-like"/>
</dbReference>
<dbReference type="InterPro" id="IPR048761">
    <property type="entry name" value="SMUBP-2_HCS1_1B"/>
</dbReference>
<dbReference type="InterPro" id="IPR047187">
    <property type="entry name" value="SF1_C_Upf1"/>
</dbReference>
<dbReference type="GO" id="GO:0030424">
    <property type="term" value="C:axon"/>
    <property type="evidence" value="ECO:0007669"/>
    <property type="project" value="UniProtKB-SubCell"/>
</dbReference>
<evidence type="ECO:0000256" key="20">
    <source>
        <dbReference type="ARBA" id="ARBA00023159"/>
    </source>
</evidence>
<comment type="subunit">
    <text evidence="28">Homooligomer. Interacts with RUVBL1. Interacts with RUVBL2. Interacts with GTF3C1. Interacts with ABT1. Interacts with ribosomes.</text>
</comment>
<feature type="compositionally biased region" description="Basic and acidic residues" evidence="32">
    <location>
        <begin position="814"/>
        <end position="839"/>
    </location>
</feature>
<dbReference type="GeneID" id="109246886"/>
<evidence type="ECO:0000256" key="23">
    <source>
        <dbReference type="ARBA" id="ARBA00023273"/>
    </source>
</evidence>
<evidence type="ECO:0000313" key="35">
    <source>
        <dbReference type="Proteomes" id="UP001165780"/>
    </source>
</evidence>
<keyword evidence="15" id="KW-0067">ATP-binding</keyword>
<dbReference type="SUPFAM" id="SSF52540">
    <property type="entry name" value="P-loop containing nucleoside triphosphate hydrolases"/>
    <property type="match status" value="1"/>
</dbReference>
<keyword evidence="11 31" id="KW-0863">Zinc-finger</keyword>
<reference evidence="36" key="1">
    <citation type="submission" date="2025-08" db="UniProtKB">
        <authorList>
            <consortium name="RefSeq"/>
        </authorList>
    </citation>
    <scope>IDENTIFICATION</scope>
    <source>
        <tissue evidence="36">Whole blood</tissue>
    </source>
</reference>
<comment type="catalytic activity">
    <reaction evidence="26">
        <text>ATP + H2O = ADP + phosphate + H(+)</text>
        <dbReference type="Rhea" id="RHEA:13065"/>
        <dbReference type="ChEBI" id="CHEBI:15377"/>
        <dbReference type="ChEBI" id="CHEBI:15378"/>
        <dbReference type="ChEBI" id="CHEBI:30616"/>
        <dbReference type="ChEBI" id="CHEBI:43474"/>
        <dbReference type="ChEBI" id="CHEBI:456216"/>
        <dbReference type="EC" id="3.6.4.13"/>
    </reaction>
    <physiologicalReaction direction="left-to-right" evidence="26">
        <dbReference type="Rhea" id="RHEA:13066"/>
    </physiologicalReaction>
</comment>
<dbReference type="InterPro" id="IPR001374">
    <property type="entry name" value="R3H_dom"/>
</dbReference>
<dbReference type="Gene3D" id="4.10.1110.10">
    <property type="entry name" value="AN1-like Zinc finger"/>
    <property type="match status" value="1"/>
</dbReference>
<keyword evidence="16" id="KW-0694">RNA-binding</keyword>
<dbReference type="Pfam" id="PF13086">
    <property type="entry name" value="AAA_11"/>
    <property type="match status" value="1"/>
</dbReference>
<accession>A0A9W2VA26</accession>
<dbReference type="CTD" id="3508"/>
<dbReference type="SUPFAM" id="SSF82708">
    <property type="entry name" value="R3H domain"/>
    <property type="match status" value="1"/>
</dbReference>
<keyword evidence="22" id="KW-0539">Nucleus</keyword>
<dbReference type="FunFam" id="3.40.50.300:FF:001171">
    <property type="entry name" value="DNA-binding protein SMUBP-2"/>
    <property type="match status" value="1"/>
</dbReference>
<name>A0A9W2VA26_PANPR</name>
<keyword evidence="10" id="KW-0547">Nucleotide-binding</keyword>